<dbReference type="EMBL" id="BAUJ01000055">
    <property type="protein sequence ID" value="GAD90781.1"/>
    <property type="molecule type" value="Genomic_DNA"/>
</dbReference>
<dbReference type="GO" id="GO:0008681">
    <property type="term" value="F:2-octaprenyl-6-methoxyphenol hydroxylase activity"/>
    <property type="evidence" value="ECO:0007669"/>
    <property type="project" value="InterPro"/>
</dbReference>
<dbReference type="PRINTS" id="PR00420">
    <property type="entry name" value="RNGMNOXGNASE"/>
</dbReference>
<dbReference type="NCBIfam" id="TIGR01984">
    <property type="entry name" value="UbiH"/>
    <property type="match status" value="1"/>
</dbReference>
<sequence length="385" mass="42215">MQYDVIVIGGAMSGATLALALSRTANKKVAVVEAFSESLQHPGFDSRAIALSLGSIDLLRRYKLWDALSSEATPINSIDVSDRGHFAQTGFSADELNKPLLGAVVELANVGAVYREQLQRDPNIDVFCPDAIVDLVQEPQHIEAVLKSGTRLCGQLVVAADGANSKVAELINNPKSLDDFEQHALIANVELDKPHNNQAFERFTSHGPVALLPMTGKRMSLVWCMKESMLQHALSWSKTQFLEELQQEFGWRLGRFDKVGALASYPLQLHKRERLVHHRIAFVGNAAQTLHPIAGQGFNLGIRDVAGLVDVLAQHTDCGDYSCLAQFRDNREADREATCDMTSALVRIFSNDWLPMVVARNLGLAIFDIAPSIQGPVKNRSLGLV</sequence>
<evidence type="ECO:0000256" key="2">
    <source>
        <dbReference type="ARBA" id="ARBA00004749"/>
    </source>
</evidence>
<dbReference type="eggNOG" id="COG0654">
    <property type="taxonomic scope" value="Bacteria"/>
</dbReference>
<protein>
    <submittedName>
        <fullName evidence="9">2-octaprenyl-6-methoxyphenol hydroxylase</fullName>
    </submittedName>
</protein>
<comment type="similarity">
    <text evidence="3">Belongs to the UbiH/COQ6 family.</text>
</comment>
<dbReference type="OrthoDB" id="9769565at2"/>
<dbReference type="SUPFAM" id="SSF51905">
    <property type="entry name" value="FAD/NAD(P)-binding domain"/>
    <property type="match status" value="1"/>
</dbReference>
<reference evidence="9 10" key="1">
    <citation type="submission" date="2013-11" db="EMBL/GenBank/DDBJ databases">
        <title>Whole genome shotgun sequence of Vibrio halioticoli NBRC 102217.</title>
        <authorList>
            <person name="Isaki S."/>
            <person name="Kimura A."/>
            <person name="Ohji S."/>
            <person name="Hosoyama A."/>
            <person name="Fujita N."/>
            <person name="Hashimoto M."/>
            <person name="Hosoyama Y."/>
            <person name="Yamazoe A."/>
        </authorList>
    </citation>
    <scope>NUCLEOTIDE SEQUENCE [LARGE SCALE GENOMIC DNA]</scope>
    <source>
        <strain evidence="9 10">NBRC 102217</strain>
    </source>
</reference>
<dbReference type="NCBIfam" id="NF004356">
    <property type="entry name" value="PRK05732.1"/>
    <property type="match status" value="1"/>
</dbReference>
<dbReference type="Gene3D" id="3.50.50.60">
    <property type="entry name" value="FAD/NAD(P)-binding domain"/>
    <property type="match status" value="2"/>
</dbReference>
<dbReference type="RefSeq" id="WP_023405096.1">
    <property type="nucleotide sequence ID" value="NZ_BAUJ01000055.1"/>
</dbReference>
<organism evidence="9 10">
    <name type="scientific">Vibrio halioticoli NBRC 102217</name>
    <dbReference type="NCBI Taxonomy" id="1219072"/>
    <lineage>
        <taxon>Bacteria</taxon>
        <taxon>Pseudomonadati</taxon>
        <taxon>Pseudomonadota</taxon>
        <taxon>Gammaproteobacteria</taxon>
        <taxon>Vibrionales</taxon>
        <taxon>Vibrionaceae</taxon>
        <taxon>Vibrio</taxon>
    </lineage>
</organism>
<dbReference type="UniPathway" id="UPA00232"/>
<dbReference type="NCBIfam" id="TIGR01988">
    <property type="entry name" value="Ubi-OHases"/>
    <property type="match status" value="1"/>
</dbReference>
<evidence type="ECO:0000256" key="6">
    <source>
        <dbReference type="ARBA" id="ARBA00023002"/>
    </source>
</evidence>
<gene>
    <name evidence="9" type="primary">ubiH</name>
    <name evidence="9" type="ORF">VHA01S_055_00390</name>
</gene>
<comment type="cofactor">
    <cofactor evidence="1">
        <name>FAD</name>
        <dbReference type="ChEBI" id="CHEBI:57692"/>
    </cofactor>
</comment>
<dbReference type="PROSITE" id="PS01304">
    <property type="entry name" value="UBIH"/>
    <property type="match status" value="1"/>
</dbReference>
<evidence type="ECO:0000259" key="8">
    <source>
        <dbReference type="Pfam" id="PF01494"/>
    </source>
</evidence>
<dbReference type="InterPro" id="IPR010971">
    <property type="entry name" value="UbiH/COQ6"/>
</dbReference>
<dbReference type="InterPro" id="IPR018168">
    <property type="entry name" value="Ubi_Hdrlase_CS"/>
</dbReference>
<dbReference type="InterPro" id="IPR002938">
    <property type="entry name" value="FAD-bd"/>
</dbReference>
<dbReference type="GO" id="GO:0006744">
    <property type="term" value="P:ubiquinone biosynthetic process"/>
    <property type="evidence" value="ECO:0007669"/>
    <property type="project" value="UniProtKB-UniPathway"/>
</dbReference>
<keyword evidence="10" id="KW-1185">Reference proteome</keyword>
<keyword evidence="7" id="KW-0503">Monooxygenase</keyword>
<accession>V5FMB3</accession>
<dbReference type="AlphaFoldDB" id="V5FMB3"/>
<comment type="caution">
    <text evidence="9">The sequence shown here is derived from an EMBL/GenBank/DDBJ whole genome shotgun (WGS) entry which is preliminary data.</text>
</comment>
<dbReference type="InterPro" id="IPR011295">
    <property type="entry name" value="UbiH"/>
</dbReference>
<dbReference type="Proteomes" id="UP000017800">
    <property type="component" value="Unassembled WGS sequence"/>
</dbReference>
<evidence type="ECO:0000256" key="7">
    <source>
        <dbReference type="ARBA" id="ARBA00023033"/>
    </source>
</evidence>
<dbReference type="GO" id="GO:0071949">
    <property type="term" value="F:FAD binding"/>
    <property type="evidence" value="ECO:0007669"/>
    <property type="project" value="InterPro"/>
</dbReference>
<dbReference type="InterPro" id="IPR036188">
    <property type="entry name" value="FAD/NAD-bd_sf"/>
</dbReference>
<evidence type="ECO:0000256" key="3">
    <source>
        <dbReference type="ARBA" id="ARBA00005349"/>
    </source>
</evidence>
<evidence type="ECO:0000313" key="9">
    <source>
        <dbReference type="EMBL" id="GAD90781.1"/>
    </source>
</evidence>
<dbReference type="PANTHER" id="PTHR43876">
    <property type="entry name" value="UBIQUINONE BIOSYNTHESIS MONOOXYGENASE COQ6, MITOCHONDRIAL"/>
    <property type="match status" value="1"/>
</dbReference>
<evidence type="ECO:0000256" key="4">
    <source>
        <dbReference type="ARBA" id="ARBA00022630"/>
    </source>
</evidence>
<dbReference type="Pfam" id="PF01494">
    <property type="entry name" value="FAD_binding_3"/>
    <property type="match status" value="1"/>
</dbReference>
<evidence type="ECO:0000256" key="1">
    <source>
        <dbReference type="ARBA" id="ARBA00001974"/>
    </source>
</evidence>
<dbReference type="InterPro" id="IPR051205">
    <property type="entry name" value="UbiH/COQ6_monooxygenase"/>
</dbReference>
<keyword evidence="4" id="KW-0285">Flavoprotein</keyword>
<keyword evidence="5" id="KW-0274">FAD</keyword>
<name>V5FMB3_9VIBR</name>
<dbReference type="PANTHER" id="PTHR43876:SF8">
    <property type="entry name" value="2-OCTAPRENYL-6-METHOXYPHENOL HYDROXYLASE"/>
    <property type="match status" value="1"/>
</dbReference>
<evidence type="ECO:0000313" key="10">
    <source>
        <dbReference type="Proteomes" id="UP000017800"/>
    </source>
</evidence>
<evidence type="ECO:0000256" key="5">
    <source>
        <dbReference type="ARBA" id="ARBA00022827"/>
    </source>
</evidence>
<feature type="domain" description="FAD-binding" evidence="8">
    <location>
        <begin position="3"/>
        <end position="337"/>
    </location>
</feature>
<proteinExistence type="inferred from homology"/>
<keyword evidence="6" id="KW-0560">Oxidoreductase</keyword>
<comment type="pathway">
    <text evidence="2">Cofactor biosynthesis; ubiquinone biosynthesis.</text>
</comment>